<feature type="domain" description="PWI" evidence="3">
    <location>
        <begin position="28"/>
        <end position="138"/>
    </location>
</feature>
<organism evidence="4 5">
    <name type="scientific">Plasmodium ovale wallikeri</name>
    <dbReference type="NCBI Taxonomy" id="864142"/>
    <lineage>
        <taxon>Eukaryota</taxon>
        <taxon>Sar</taxon>
        <taxon>Alveolata</taxon>
        <taxon>Apicomplexa</taxon>
        <taxon>Aconoidasida</taxon>
        <taxon>Haemosporida</taxon>
        <taxon>Plasmodiidae</taxon>
        <taxon>Plasmodium</taxon>
        <taxon>Plasmodium (Plasmodium)</taxon>
    </lineage>
</organism>
<dbReference type="EMBL" id="FLRE01000088">
    <property type="protein sequence ID" value="SBT34963.1"/>
    <property type="molecule type" value="Genomic_DNA"/>
</dbReference>
<feature type="region of interest" description="Disordered" evidence="2">
    <location>
        <begin position="162"/>
        <end position="491"/>
    </location>
</feature>
<name>A0A1A8YTX0_PLAOA</name>
<dbReference type="GO" id="GO:0005681">
    <property type="term" value="C:spliceosomal complex"/>
    <property type="evidence" value="ECO:0007669"/>
    <property type="project" value="TreeGrafter"/>
</dbReference>
<feature type="compositionally biased region" description="Basic and acidic residues" evidence="2">
    <location>
        <begin position="289"/>
        <end position="298"/>
    </location>
</feature>
<feature type="compositionally biased region" description="Basic and acidic residues" evidence="2">
    <location>
        <begin position="475"/>
        <end position="491"/>
    </location>
</feature>
<evidence type="ECO:0000256" key="1">
    <source>
        <dbReference type="ARBA" id="ARBA00022664"/>
    </source>
</evidence>
<evidence type="ECO:0000313" key="4">
    <source>
        <dbReference type="EMBL" id="SBT34963.1"/>
    </source>
</evidence>
<evidence type="ECO:0000256" key="2">
    <source>
        <dbReference type="SAM" id="MobiDB-lite"/>
    </source>
</evidence>
<dbReference type="GO" id="GO:0006397">
    <property type="term" value="P:mRNA processing"/>
    <property type="evidence" value="ECO:0007669"/>
    <property type="project" value="UniProtKB-KW"/>
</dbReference>
<feature type="compositionally biased region" description="Basic and acidic residues" evidence="2">
    <location>
        <begin position="352"/>
        <end position="374"/>
    </location>
</feature>
<dbReference type="PANTHER" id="PTHR23148:SF0">
    <property type="entry name" value="SERINE_ARGININE REPETITIVE MATRIX PROTEIN 1"/>
    <property type="match status" value="1"/>
</dbReference>
<feature type="compositionally biased region" description="Basic residues" evidence="2">
    <location>
        <begin position="209"/>
        <end position="218"/>
    </location>
</feature>
<dbReference type="InterPro" id="IPR036483">
    <property type="entry name" value="PWI_dom_sf"/>
</dbReference>
<feature type="compositionally biased region" description="Basic and acidic residues" evidence="2">
    <location>
        <begin position="409"/>
        <end position="439"/>
    </location>
</feature>
<proteinExistence type="predicted"/>
<feature type="compositionally biased region" description="Basic and acidic residues" evidence="2">
    <location>
        <begin position="167"/>
        <end position="199"/>
    </location>
</feature>
<dbReference type="InterPro" id="IPR002483">
    <property type="entry name" value="PWI_dom"/>
</dbReference>
<gene>
    <name evidence="4" type="ORF">POVWA2_022590</name>
</gene>
<feature type="compositionally biased region" description="Basic residues" evidence="2">
    <location>
        <begin position="240"/>
        <end position="259"/>
    </location>
</feature>
<feature type="compositionally biased region" description="Basic and acidic residues" evidence="2">
    <location>
        <begin position="225"/>
        <end position="239"/>
    </location>
</feature>
<dbReference type="SUPFAM" id="SSF101233">
    <property type="entry name" value="PWI domain"/>
    <property type="match status" value="1"/>
</dbReference>
<sequence>MKGGGFYKGTSTEQTPYFEDKEKKLIEKIAWPEIYNYKIDVGKINFNVVETWVNKRLIEILGFEDEILSEYCISQLKHAKEKKGTITTILRLATSQLQLLNAPHTGNKKSEVFVKELLELLISNEKDEERIAKSLVESKKSEIEKVISQDEALRKNIENIKSIYTENHPHETDHGNTDKRRGRDKRVDRKEVESRHATSEESNSNYSDKKKKKKKKNGRSVSARRNTDSSHSRGHSDSHHNHRSRLSRKERTRGKHGRSDRHASDEESSSLSVSPGRRTPQYRKKKKRDTVSDSERRDNRHHRRYELERERRRKRERERDREREREREREKEREREREREMEKERERKRRDKERDRDRYRMRDWDRDRDRYRSRERGRRRRTREYSETSSDVKSRSSPHSSSENSYTIKKKEERERGRGKGREKEKERVRERKREHSSSGDDSITSSEVVSHRSYNASTSSEAVKSKRKKVIQHVNDKNDRSSIRDSENDR</sequence>
<dbReference type="PANTHER" id="PTHR23148">
    <property type="entry name" value="SERINE/ARGININE REGULATED NUCLEAR MATRIX PROTEIN"/>
    <property type="match status" value="1"/>
</dbReference>
<dbReference type="InterPro" id="IPR052225">
    <property type="entry name" value="Ser/Arg_repetitive_matrix"/>
</dbReference>
<protein>
    <submittedName>
        <fullName evidence="4">Pre-mRNA splicing factor, putative</fullName>
    </submittedName>
</protein>
<feature type="compositionally biased region" description="Low complexity" evidence="2">
    <location>
        <begin position="395"/>
        <end position="405"/>
    </location>
</feature>
<accession>A0A1A8YTX0</accession>
<evidence type="ECO:0000313" key="5">
    <source>
        <dbReference type="Proteomes" id="UP000078550"/>
    </source>
</evidence>
<evidence type="ECO:0000259" key="3">
    <source>
        <dbReference type="PROSITE" id="PS51025"/>
    </source>
</evidence>
<feature type="compositionally biased region" description="Polar residues" evidence="2">
    <location>
        <begin position="453"/>
        <end position="463"/>
    </location>
</feature>
<dbReference type="AlphaFoldDB" id="A0A1A8YTX0"/>
<feature type="compositionally biased region" description="Basic and acidic residues" evidence="2">
    <location>
        <begin position="383"/>
        <end position="394"/>
    </location>
</feature>
<dbReference type="GO" id="GO:0048024">
    <property type="term" value="P:regulation of mRNA splicing, via spliceosome"/>
    <property type="evidence" value="ECO:0007669"/>
    <property type="project" value="TreeGrafter"/>
</dbReference>
<dbReference type="Proteomes" id="UP000078550">
    <property type="component" value="Unassembled WGS sequence"/>
</dbReference>
<dbReference type="Gene3D" id="1.20.1390.10">
    <property type="entry name" value="PWI domain"/>
    <property type="match status" value="1"/>
</dbReference>
<dbReference type="SMART" id="SM00311">
    <property type="entry name" value="PWI"/>
    <property type="match status" value="1"/>
</dbReference>
<dbReference type="PROSITE" id="PS51025">
    <property type="entry name" value="PWI"/>
    <property type="match status" value="1"/>
</dbReference>
<dbReference type="GO" id="GO:0003723">
    <property type="term" value="F:RNA binding"/>
    <property type="evidence" value="ECO:0007669"/>
    <property type="project" value="TreeGrafter"/>
</dbReference>
<dbReference type="Pfam" id="PF01480">
    <property type="entry name" value="PWI"/>
    <property type="match status" value="1"/>
</dbReference>
<feature type="compositionally biased region" description="Basic and acidic residues" evidence="2">
    <location>
        <begin position="317"/>
        <end position="345"/>
    </location>
</feature>
<reference evidence="5" key="1">
    <citation type="submission" date="2016-05" db="EMBL/GenBank/DDBJ databases">
        <authorList>
            <person name="Naeem Raeece"/>
        </authorList>
    </citation>
    <scope>NUCLEOTIDE SEQUENCE [LARGE SCALE GENOMIC DNA]</scope>
</reference>
<keyword evidence="1" id="KW-0507">mRNA processing</keyword>